<keyword evidence="5" id="KW-0276">Fatty acid metabolism</keyword>
<dbReference type="PRINTS" id="PR00075">
    <property type="entry name" value="FACDDSATRASE"/>
</dbReference>
<keyword evidence="3" id="KW-0444">Lipid biosynthesis</keyword>
<dbReference type="EMBL" id="CP036291">
    <property type="protein sequence ID" value="QDU88370.1"/>
    <property type="molecule type" value="Genomic_DNA"/>
</dbReference>
<evidence type="ECO:0000256" key="3">
    <source>
        <dbReference type="ARBA" id="ARBA00022516"/>
    </source>
</evidence>
<keyword evidence="7" id="KW-0560">Oxidoreductase</keyword>
<feature type="transmembrane region" description="Helical" evidence="13">
    <location>
        <begin position="52"/>
        <end position="70"/>
    </location>
</feature>
<keyword evidence="11" id="KW-0275">Fatty acid biosynthesis</keyword>
<evidence type="ECO:0000256" key="2">
    <source>
        <dbReference type="ARBA" id="ARBA00008749"/>
    </source>
</evidence>
<evidence type="ECO:0000313" key="15">
    <source>
        <dbReference type="EMBL" id="QDU88370.1"/>
    </source>
</evidence>
<comment type="subcellular location">
    <subcellularLocation>
        <location evidence="1">Membrane</location>
        <topology evidence="1">Multi-pass membrane protein</topology>
    </subcellularLocation>
</comment>
<feature type="transmembrane region" description="Helical" evidence="13">
    <location>
        <begin position="76"/>
        <end position="97"/>
    </location>
</feature>
<dbReference type="PANTHER" id="PTHR11351:SF31">
    <property type="entry name" value="DESATURASE 1, ISOFORM A-RELATED"/>
    <property type="match status" value="1"/>
</dbReference>
<feature type="domain" description="Fatty acid desaturase" evidence="14">
    <location>
        <begin position="72"/>
        <end position="303"/>
    </location>
</feature>
<dbReference type="GO" id="GO:0016717">
    <property type="term" value="F:oxidoreductase activity, acting on paired donors, with oxidation of a pair of donors resulting in the reduction of molecular oxygen to two molecules of water"/>
    <property type="evidence" value="ECO:0007669"/>
    <property type="project" value="InterPro"/>
</dbReference>
<evidence type="ECO:0000259" key="14">
    <source>
        <dbReference type="Pfam" id="PF00487"/>
    </source>
</evidence>
<dbReference type="RefSeq" id="WP_145283219.1">
    <property type="nucleotide sequence ID" value="NZ_CP036291.1"/>
</dbReference>
<evidence type="ECO:0000313" key="16">
    <source>
        <dbReference type="Proteomes" id="UP000317429"/>
    </source>
</evidence>
<dbReference type="KEGG" id="pnd:Pla175_17450"/>
<keyword evidence="4 13" id="KW-0812">Transmembrane</keyword>
<feature type="transmembrane region" description="Helical" evidence="13">
    <location>
        <begin position="109"/>
        <end position="130"/>
    </location>
</feature>
<keyword evidence="8" id="KW-0408">Iron</keyword>
<accession>A0A518DA64</accession>
<evidence type="ECO:0000256" key="5">
    <source>
        <dbReference type="ARBA" id="ARBA00022832"/>
    </source>
</evidence>
<keyword evidence="9" id="KW-0443">Lipid metabolism</keyword>
<evidence type="ECO:0000256" key="13">
    <source>
        <dbReference type="SAM" id="Phobius"/>
    </source>
</evidence>
<dbReference type="GO" id="GO:0006633">
    <property type="term" value="P:fatty acid biosynthetic process"/>
    <property type="evidence" value="ECO:0007669"/>
    <property type="project" value="UniProtKB-KW"/>
</dbReference>
<name>A0A518DA64_9BACT</name>
<dbReference type="Pfam" id="PF00487">
    <property type="entry name" value="FA_desaturase"/>
    <property type="match status" value="1"/>
</dbReference>
<dbReference type="PANTHER" id="PTHR11351">
    <property type="entry name" value="ACYL-COA DESATURASE"/>
    <property type="match status" value="1"/>
</dbReference>
<gene>
    <name evidence="15" type="ORF">Pla175_17450</name>
</gene>
<keyword evidence="6 13" id="KW-1133">Transmembrane helix</keyword>
<feature type="transmembrane region" description="Helical" evidence="13">
    <location>
        <begin position="188"/>
        <end position="210"/>
    </location>
</feature>
<dbReference type="AlphaFoldDB" id="A0A518DA64"/>
<proteinExistence type="inferred from homology"/>
<keyword evidence="16" id="KW-1185">Reference proteome</keyword>
<evidence type="ECO:0000256" key="12">
    <source>
        <dbReference type="SAM" id="MobiDB-lite"/>
    </source>
</evidence>
<comment type="similarity">
    <text evidence="2">Belongs to the fatty acid desaturase type 2 family.</text>
</comment>
<dbReference type="InterPro" id="IPR005804">
    <property type="entry name" value="FA_desaturase_dom"/>
</dbReference>
<dbReference type="GO" id="GO:0016020">
    <property type="term" value="C:membrane"/>
    <property type="evidence" value="ECO:0007669"/>
    <property type="project" value="UniProtKB-SubCell"/>
</dbReference>
<evidence type="ECO:0000256" key="9">
    <source>
        <dbReference type="ARBA" id="ARBA00023098"/>
    </source>
</evidence>
<reference evidence="15 16" key="1">
    <citation type="submission" date="2019-02" db="EMBL/GenBank/DDBJ databases">
        <title>Deep-cultivation of Planctomycetes and their phenomic and genomic characterization uncovers novel biology.</title>
        <authorList>
            <person name="Wiegand S."/>
            <person name="Jogler M."/>
            <person name="Boedeker C."/>
            <person name="Pinto D."/>
            <person name="Vollmers J."/>
            <person name="Rivas-Marin E."/>
            <person name="Kohn T."/>
            <person name="Peeters S.H."/>
            <person name="Heuer A."/>
            <person name="Rast P."/>
            <person name="Oberbeckmann S."/>
            <person name="Bunk B."/>
            <person name="Jeske O."/>
            <person name="Meyerdierks A."/>
            <person name="Storesund J.E."/>
            <person name="Kallscheuer N."/>
            <person name="Luecker S."/>
            <person name="Lage O.M."/>
            <person name="Pohl T."/>
            <person name="Merkel B.J."/>
            <person name="Hornburger P."/>
            <person name="Mueller R.-W."/>
            <person name="Bruemmer F."/>
            <person name="Labrenz M."/>
            <person name="Spormann A.M."/>
            <person name="Op den Camp H."/>
            <person name="Overmann J."/>
            <person name="Amann R."/>
            <person name="Jetten M.S.M."/>
            <person name="Mascher T."/>
            <person name="Medema M.H."/>
            <person name="Devos D.P."/>
            <person name="Kaster A.-K."/>
            <person name="Ovreas L."/>
            <person name="Rohde M."/>
            <person name="Galperin M.Y."/>
            <person name="Jogler C."/>
        </authorList>
    </citation>
    <scope>NUCLEOTIDE SEQUENCE [LARGE SCALE GENOMIC DNA]</scope>
    <source>
        <strain evidence="15 16">Pla175</strain>
    </source>
</reference>
<feature type="region of interest" description="Disordered" evidence="12">
    <location>
        <begin position="1"/>
        <end position="38"/>
    </location>
</feature>
<organism evidence="15 16">
    <name type="scientific">Pirellulimonas nuda</name>
    <dbReference type="NCBI Taxonomy" id="2528009"/>
    <lineage>
        <taxon>Bacteria</taxon>
        <taxon>Pseudomonadati</taxon>
        <taxon>Planctomycetota</taxon>
        <taxon>Planctomycetia</taxon>
        <taxon>Pirellulales</taxon>
        <taxon>Lacipirellulaceae</taxon>
        <taxon>Pirellulimonas</taxon>
    </lineage>
</organism>
<evidence type="ECO:0000256" key="10">
    <source>
        <dbReference type="ARBA" id="ARBA00023136"/>
    </source>
</evidence>
<evidence type="ECO:0000256" key="1">
    <source>
        <dbReference type="ARBA" id="ARBA00004141"/>
    </source>
</evidence>
<evidence type="ECO:0000256" key="4">
    <source>
        <dbReference type="ARBA" id="ARBA00022692"/>
    </source>
</evidence>
<evidence type="ECO:0000256" key="6">
    <source>
        <dbReference type="ARBA" id="ARBA00022989"/>
    </source>
</evidence>
<keyword evidence="10 13" id="KW-0472">Membrane</keyword>
<dbReference type="OrthoDB" id="19906at2"/>
<sequence>MSELHESDSALLDPPGSAVKSVEAPKRRTAMETPMPPANSPSMWKRGINWPIAGWIGLVHVIALFAPFYFSWQGFVAFVVLSLATGSLGVCMGYHRLLTHGSFKTFKPVRWLLAFLGGLSGEGSAISWVANHRKHHAYSDKEGDPHSPRDGKWWSHMFWFIPQLGNEWHKELLDRYAPDLMKDRVMLWLHWLFLPSHIACGAVLFAIGYFGTAIGLGGAWNGWSMVVWGLGVRMVYVFHVTWFVNSATHLWGYRNYETSDDSKNLWWVGLLAFGEGWHNNHHAYQRVAAQGHKWWEFDMTYWVILAMEKVGLVWDVVRVKDIPRGAKPA</sequence>
<protein>
    <submittedName>
        <fullName evidence="15">Fatty acid desaturase</fullName>
    </submittedName>
</protein>
<evidence type="ECO:0000256" key="8">
    <source>
        <dbReference type="ARBA" id="ARBA00023004"/>
    </source>
</evidence>
<dbReference type="Proteomes" id="UP000317429">
    <property type="component" value="Chromosome"/>
</dbReference>
<dbReference type="InterPro" id="IPR015876">
    <property type="entry name" value="Acyl-CoA_DS"/>
</dbReference>
<evidence type="ECO:0000256" key="11">
    <source>
        <dbReference type="ARBA" id="ARBA00023160"/>
    </source>
</evidence>
<dbReference type="CDD" id="cd03505">
    <property type="entry name" value="Delta9-FADS-like"/>
    <property type="match status" value="1"/>
</dbReference>
<evidence type="ECO:0000256" key="7">
    <source>
        <dbReference type="ARBA" id="ARBA00023002"/>
    </source>
</evidence>
<feature type="transmembrane region" description="Helical" evidence="13">
    <location>
        <begin position="222"/>
        <end position="244"/>
    </location>
</feature>